<protein>
    <submittedName>
        <fullName evidence="10">Cytochrome P450</fullName>
    </submittedName>
</protein>
<evidence type="ECO:0000256" key="5">
    <source>
        <dbReference type="ARBA" id="ARBA00023002"/>
    </source>
</evidence>
<comment type="caution">
    <text evidence="10">The sequence shown here is derived from an EMBL/GenBank/DDBJ whole genome shotgun (WGS) entry which is preliminary data.</text>
</comment>
<dbReference type="Pfam" id="PF00067">
    <property type="entry name" value="p450"/>
    <property type="match status" value="1"/>
</dbReference>
<dbReference type="InterPro" id="IPR036396">
    <property type="entry name" value="Cyt_P450_sf"/>
</dbReference>
<dbReference type="InterPro" id="IPR050121">
    <property type="entry name" value="Cytochrome_P450_monoxygenase"/>
</dbReference>
<dbReference type="Proteomes" id="UP001270362">
    <property type="component" value="Unassembled WGS sequence"/>
</dbReference>
<accession>A0AAE1CGA8</accession>
<dbReference type="PRINTS" id="PR00463">
    <property type="entry name" value="EP450I"/>
</dbReference>
<dbReference type="AlphaFoldDB" id="A0AAE1CGA8"/>
<dbReference type="InterPro" id="IPR017972">
    <property type="entry name" value="Cyt_P450_CS"/>
</dbReference>
<dbReference type="Gene3D" id="1.10.630.10">
    <property type="entry name" value="Cytochrome P450"/>
    <property type="match status" value="1"/>
</dbReference>
<keyword evidence="8" id="KW-0503">Monooxygenase</keyword>
<proteinExistence type="inferred from homology"/>
<comment type="cofactor">
    <cofactor evidence="1 7">
        <name>heme</name>
        <dbReference type="ChEBI" id="CHEBI:30413"/>
    </cofactor>
</comment>
<comment type="similarity">
    <text evidence="2 8">Belongs to the cytochrome P450 family.</text>
</comment>
<evidence type="ECO:0000256" key="1">
    <source>
        <dbReference type="ARBA" id="ARBA00001971"/>
    </source>
</evidence>
<keyword evidence="5 8" id="KW-0560">Oxidoreductase</keyword>
<evidence type="ECO:0000256" key="6">
    <source>
        <dbReference type="ARBA" id="ARBA00023004"/>
    </source>
</evidence>
<dbReference type="GO" id="GO:0020037">
    <property type="term" value="F:heme binding"/>
    <property type="evidence" value="ECO:0007669"/>
    <property type="project" value="InterPro"/>
</dbReference>
<keyword evidence="3 7" id="KW-0349">Heme</keyword>
<name>A0AAE1CGA8_9PEZI</name>
<dbReference type="GO" id="GO:0016705">
    <property type="term" value="F:oxidoreductase activity, acting on paired donors, with incorporation or reduction of molecular oxygen"/>
    <property type="evidence" value="ECO:0007669"/>
    <property type="project" value="InterPro"/>
</dbReference>
<gene>
    <name evidence="10" type="ORF">B0T22DRAFT_486917</name>
</gene>
<evidence type="ECO:0000256" key="7">
    <source>
        <dbReference type="PIRSR" id="PIRSR602401-1"/>
    </source>
</evidence>
<feature type="chain" id="PRO_5041959673" evidence="9">
    <location>
        <begin position="29"/>
        <end position="503"/>
    </location>
</feature>
<keyword evidence="6 7" id="KW-0408">Iron</keyword>
<feature type="signal peptide" evidence="9">
    <location>
        <begin position="1"/>
        <end position="28"/>
    </location>
</feature>
<keyword evidence="9" id="KW-0732">Signal</keyword>
<reference evidence="10" key="2">
    <citation type="submission" date="2023-06" db="EMBL/GenBank/DDBJ databases">
        <authorList>
            <consortium name="Lawrence Berkeley National Laboratory"/>
            <person name="Haridas S."/>
            <person name="Hensen N."/>
            <person name="Bonometti L."/>
            <person name="Westerberg I."/>
            <person name="Brannstrom I.O."/>
            <person name="Guillou S."/>
            <person name="Cros-Aarteil S."/>
            <person name="Calhoun S."/>
            <person name="Kuo A."/>
            <person name="Mondo S."/>
            <person name="Pangilinan J."/>
            <person name="Riley R."/>
            <person name="Labutti K."/>
            <person name="Andreopoulos B."/>
            <person name="Lipzen A."/>
            <person name="Chen C."/>
            <person name="Yanf M."/>
            <person name="Daum C."/>
            <person name="Ng V."/>
            <person name="Clum A."/>
            <person name="Steindorff A."/>
            <person name="Ohm R."/>
            <person name="Martin F."/>
            <person name="Silar P."/>
            <person name="Natvig D."/>
            <person name="Lalanne C."/>
            <person name="Gautier V."/>
            <person name="Ament-Velasquez S.L."/>
            <person name="Kruys A."/>
            <person name="Hutchinson M.I."/>
            <person name="Powell A.J."/>
            <person name="Barry K."/>
            <person name="Miller A.N."/>
            <person name="Grigoriev I.V."/>
            <person name="Debuchy R."/>
            <person name="Gladieux P."/>
            <person name="Thoren M.H."/>
            <person name="Johannesson H."/>
        </authorList>
    </citation>
    <scope>NUCLEOTIDE SEQUENCE</scope>
    <source>
        <strain evidence="10">CBS 314.62</strain>
    </source>
</reference>
<evidence type="ECO:0000256" key="4">
    <source>
        <dbReference type="ARBA" id="ARBA00022723"/>
    </source>
</evidence>
<evidence type="ECO:0000313" key="11">
    <source>
        <dbReference type="Proteomes" id="UP001270362"/>
    </source>
</evidence>
<evidence type="ECO:0000256" key="2">
    <source>
        <dbReference type="ARBA" id="ARBA00010617"/>
    </source>
</evidence>
<dbReference type="PANTHER" id="PTHR24305:SF96">
    <property type="entry name" value="CYTOCHROME P450 MONOOXYGENASE STCB-RELATED"/>
    <property type="match status" value="1"/>
</dbReference>
<evidence type="ECO:0000256" key="8">
    <source>
        <dbReference type="RuleBase" id="RU000461"/>
    </source>
</evidence>
<keyword evidence="4 7" id="KW-0479">Metal-binding</keyword>
<dbReference type="GO" id="GO:0005506">
    <property type="term" value="F:iron ion binding"/>
    <property type="evidence" value="ECO:0007669"/>
    <property type="project" value="InterPro"/>
</dbReference>
<dbReference type="PANTHER" id="PTHR24305">
    <property type="entry name" value="CYTOCHROME P450"/>
    <property type="match status" value="1"/>
</dbReference>
<feature type="binding site" description="axial binding residue" evidence="7">
    <location>
        <position position="433"/>
    </location>
    <ligand>
        <name>heme</name>
        <dbReference type="ChEBI" id="CHEBI:30413"/>
    </ligand>
    <ligandPart>
        <name>Fe</name>
        <dbReference type="ChEBI" id="CHEBI:18248"/>
    </ligandPart>
</feature>
<dbReference type="InterPro" id="IPR002401">
    <property type="entry name" value="Cyt_P450_E_grp-I"/>
</dbReference>
<reference evidence="10" key="1">
    <citation type="journal article" date="2023" name="Mol. Phylogenet. Evol.">
        <title>Genome-scale phylogeny and comparative genomics of the fungal order Sordariales.</title>
        <authorList>
            <person name="Hensen N."/>
            <person name="Bonometti L."/>
            <person name="Westerberg I."/>
            <person name="Brannstrom I.O."/>
            <person name="Guillou S."/>
            <person name="Cros-Aarteil S."/>
            <person name="Calhoun S."/>
            <person name="Haridas S."/>
            <person name="Kuo A."/>
            <person name="Mondo S."/>
            <person name="Pangilinan J."/>
            <person name="Riley R."/>
            <person name="LaButti K."/>
            <person name="Andreopoulos B."/>
            <person name="Lipzen A."/>
            <person name="Chen C."/>
            <person name="Yan M."/>
            <person name="Daum C."/>
            <person name="Ng V."/>
            <person name="Clum A."/>
            <person name="Steindorff A."/>
            <person name="Ohm R.A."/>
            <person name="Martin F."/>
            <person name="Silar P."/>
            <person name="Natvig D.O."/>
            <person name="Lalanne C."/>
            <person name="Gautier V."/>
            <person name="Ament-Velasquez S.L."/>
            <person name="Kruys A."/>
            <person name="Hutchinson M.I."/>
            <person name="Powell A.J."/>
            <person name="Barry K."/>
            <person name="Miller A.N."/>
            <person name="Grigoriev I.V."/>
            <person name="Debuchy R."/>
            <person name="Gladieux P."/>
            <person name="Hiltunen Thoren M."/>
            <person name="Johannesson H."/>
        </authorList>
    </citation>
    <scope>NUCLEOTIDE SEQUENCE</scope>
    <source>
        <strain evidence="10">CBS 314.62</strain>
    </source>
</reference>
<evidence type="ECO:0000256" key="3">
    <source>
        <dbReference type="ARBA" id="ARBA00022617"/>
    </source>
</evidence>
<dbReference type="InterPro" id="IPR001128">
    <property type="entry name" value="Cyt_P450"/>
</dbReference>
<sequence length="503" mass="56897">MAFDDTMAFAPMTVAFFVVFWLFKMATAGFECPLSHIPGPWHTRFTSAVSKYHFFRGTKAYWVHELHKTYGPLVRMEPGHISTTAIDLWERIHHMRAEFRKTAFHEKFRIGPDHTLFSLTDVAAHAARRRLFARALTLEALRKNWEPAIRGRVDLCISQIKMDASQGVADIWVWWRLMAADVVALLSFGESFALLETAGENEREYFAALHLAGVGIVLRSVMPWLPAAVGKFFPIKAVRDILNANQVITEKGTVAVRNLRNPAIDRPNVFTHMLQQAEKDDITLTDDAIRSEVAGFLVAGSDTTSSALTYIIWAMLKRSDLQRRLEDEAAGLAPDFTDKDVESLPLLNNVLDEMLRLYNPTAGPNIRLGPREGFTWRGYSIPGSTIVYTQTYSMVRNGAAFADGDRFDETRFERATWQQRRVAQPFGIGPHSCIGKNLARIELRLAFAVFLRECRGARLGSGMTDKVMLPLMRFFMYPQGKKCEITLLDEDQEAMQVALAKEV</sequence>
<dbReference type="PRINTS" id="PR00385">
    <property type="entry name" value="P450"/>
</dbReference>
<organism evidence="10 11">
    <name type="scientific">Podospora appendiculata</name>
    <dbReference type="NCBI Taxonomy" id="314037"/>
    <lineage>
        <taxon>Eukaryota</taxon>
        <taxon>Fungi</taxon>
        <taxon>Dikarya</taxon>
        <taxon>Ascomycota</taxon>
        <taxon>Pezizomycotina</taxon>
        <taxon>Sordariomycetes</taxon>
        <taxon>Sordariomycetidae</taxon>
        <taxon>Sordariales</taxon>
        <taxon>Podosporaceae</taxon>
        <taxon>Podospora</taxon>
    </lineage>
</organism>
<dbReference type="GO" id="GO:0004497">
    <property type="term" value="F:monooxygenase activity"/>
    <property type="evidence" value="ECO:0007669"/>
    <property type="project" value="UniProtKB-KW"/>
</dbReference>
<evidence type="ECO:0000256" key="9">
    <source>
        <dbReference type="SAM" id="SignalP"/>
    </source>
</evidence>
<dbReference type="SUPFAM" id="SSF48264">
    <property type="entry name" value="Cytochrome P450"/>
    <property type="match status" value="1"/>
</dbReference>
<dbReference type="EMBL" id="JAULSO010000001">
    <property type="protein sequence ID" value="KAK3693143.1"/>
    <property type="molecule type" value="Genomic_DNA"/>
</dbReference>
<dbReference type="PROSITE" id="PS00086">
    <property type="entry name" value="CYTOCHROME_P450"/>
    <property type="match status" value="1"/>
</dbReference>
<keyword evidence="11" id="KW-1185">Reference proteome</keyword>
<evidence type="ECO:0000313" key="10">
    <source>
        <dbReference type="EMBL" id="KAK3693143.1"/>
    </source>
</evidence>